<reference evidence="1 2" key="1">
    <citation type="submission" date="2023-06" db="EMBL/GenBank/DDBJ databases">
        <authorList>
            <person name="Yushchuk O."/>
            <person name="Binda E."/>
            <person name="Ruckert-Reed C."/>
            <person name="Fedorenko V."/>
            <person name="Kalinowski J."/>
            <person name="Marinelli F."/>
        </authorList>
    </citation>
    <scope>NUCLEOTIDE SEQUENCE [LARGE SCALE GENOMIC DNA]</scope>
    <source>
        <strain evidence="1 2">NRRL 3884</strain>
    </source>
</reference>
<proteinExistence type="predicted"/>
<sequence length="576" mass="61929">MTIEGIEVTQAVQDMNHSVALIAGRRTVIRVYFSVTTDQGFGQISGRLLVKSAGHDVIVDPSIQSISVLDQWNGNMDSFKRVNVDTSLNFELPDFLTVEGSCTISVLQVMDMYRNRATVPCTNADTLTRTVSFTAGAPHRLTIIGLQYTQNSTSHAPRQIDLDLIRSWFLRAYPITSLVYSTRTVAANFTVTGTAASTANTQIAQIRALDISGGVDKRTHYYGLVFDGASVTPATGTFMRGLSHTPAGAADPSAVGSGPTGSGTFGWDNDGSYGDWYTGHEQGHTLGRRHVGGTCGEPGTLDPNFPFPSGQLSGPTDGFVGFDVGDAAMNIRMQAMDGTVWHDVMGYCANQWVSSYTYEALMDRIGAEDKLPSAGREIPEPNRLIKNDLLVVIGLWNHDADAITVTSVDRVRQAWVGEPSAALTAVGLGARGEELVVGPVVVHPPSEDAPAAPALVTAVLPVSSQLSRIEFRDGQRVIGSYERVSGFDAVAGARVERRAGTDQLEWHADVGSAPQVHYHVQASFDGGGTWTTWAVGQRTESIDLQRIRTESGGNPFKVRVTTTDGFDANEEVFDID</sequence>
<protein>
    <recommendedName>
        <fullName evidence="3">Fibronectin type-III domain-containing protein</fullName>
    </recommendedName>
</protein>
<keyword evidence="2" id="KW-1185">Reference proteome</keyword>
<gene>
    <name evidence="1" type="ORF">ACTOB_004976</name>
</gene>
<dbReference type="Proteomes" id="UP001240150">
    <property type="component" value="Chromosome"/>
</dbReference>
<evidence type="ECO:0000313" key="1">
    <source>
        <dbReference type="EMBL" id="WIM93011.1"/>
    </source>
</evidence>
<name>A0ABY8W598_9ACTN</name>
<evidence type="ECO:0000313" key="2">
    <source>
        <dbReference type="Proteomes" id="UP001240150"/>
    </source>
</evidence>
<accession>A0ABY8W598</accession>
<dbReference type="EMBL" id="CP126980">
    <property type="protein sequence ID" value="WIM93011.1"/>
    <property type="molecule type" value="Genomic_DNA"/>
</dbReference>
<organism evidence="1 2">
    <name type="scientific">Actinoplanes oblitus</name>
    <dbReference type="NCBI Taxonomy" id="3040509"/>
    <lineage>
        <taxon>Bacteria</taxon>
        <taxon>Bacillati</taxon>
        <taxon>Actinomycetota</taxon>
        <taxon>Actinomycetes</taxon>
        <taxon>Micromonosporales</taxon>
        <taxon>Micromonosporaceae</taxon>
        <taxon>Actinoplanes</taxon>
    </lineage>
</organism>
<evidence type="ECO:0008006" key="3">
    <source>
        <dbReference type="Google" id="ProtNLM"/>
    </source>
</evidence>
<dbReference type="RefSeq" id="WP_284914219.1">
    <property type="nucleotide sequence ID" value="NZ_CP126980.1"/>
</dbReference>